<dbReference type="Proteomes" id="UP000297703">
    <property type="component" value="Unassembled WGS sequence"/>
</dbReference>
<proteinExistence type="predicted"/>
<keyword evidence="3" id="KW-1185">Reference proteome</keyword>
<evidence type="ECO:0000313" key="3">
    <source>
        <dbReference type="Proteomes" id="UP000297703"/>
    </source>
</evidence>
<evidence type="ECO:0000256" key="1">
    <source>
        <dbReference type="SAM" id="Phobius"/>
    </source>
</evidence>
<name>A0A4D9E035_9SAUR</name>
<dbReference type="EMBL" id="QXTE01000188">
    <property type="protein sequence ID" value="TFK02467.1"/>
    <property type="molecule type" value="Genomic_DNA"/>
</dbReference>
<organism evidence="2 3">
    <name type="scientific">Platysternon megacephalum</name>
    <name type="common">big-headed turtle</name>
    <dbReference type="NCBI Taxonomy" id="55544"/>
    <lineage>
        <taxon>Eukaryota</taxon>
        <taxon>Metazoa</taxon>
        <taxon>Chordata</taxon>
        <taxon>Craniata</taxon>
        <taxon>Vertebrata</taxon>
        <taxon>Euteleostomi</taxon>
        <taxon>Archelosauria</taxon>
        <taxon>Testudinata</taxon>
        <taxon>Testudines</taxon>
        <taxon>Cryptodira</taxon>
        <taxon>Durocryptodira</taxon>
        <taxon>Testudinoidea</taxon>
        <taxon>Platysternidae</taxon>
        <taxon>Platysternon</taxon>
    </lineage>
</organism>
<dbReference type="AlphaFoldDB" id="A0A4D9E035"/>
<keyword evidence="1" id="KW-0472">Membrane</keyword>
<evidence type="ECO:0000313" key="2">
    <source>
        <dbReference type="EMBL" id="TFK02467.1"/>
    </source>
</evidence>
<gene>
    <name evidence="2" type="ORF">DR999_PMT15234</name>
</gene>
<feature type="transmembrane region" description="Helical" evidence="1">
    <location>
        <begin position="75"/>
        <end position="96"/>
    </location>
</feature>
<keyword evidence="1" id="KW-0812">Transmembrane</keyword>
<comment type="caution">
    <text evidence="2">The sequence shown here is derived from an EMBL/GenBank/DDBJ whole genome shotgun (WGS) entry which is preliminary data.</text>
</comment>
<sequence length="111" mass="12523">MVNSSSEGQELLSQAANSCRQNSTILIALLNQKEMNGKVLRKFSQTNLFLKCDLTNFLPFSQIISIKSKKKKNQGLLFVNILVTEVHCMYILKVFISPLDGTFLPGKEKEK</sequence>
<reference evidence="2 3" key="2">
    <citation type="submission" date="2019-04" db="EMBL/GenBank/DDBJ databases">
        <title>The genome sequence of big-headed turtle.</title>
        <authorList>
            <person name="Gong S."/>
        </authorList>
    </citation>
    <scope>NUCLEOTIDE SEQUENCE [LARGE SCALE GENOMIC DNA]</scope>
    <source>
        <strain evidence="2">DO16091913</strain>
        <tissue evidence="2">Muscle</tissue>
    </source>
</reference>
<protein>
    <submittedName>
        <fullName evidence="2">Myotubularin-related protein 2</fullName>
    </submittedName>
</protein>
<reference evidence="2 3" key="1">
    <citation type="submission" date="2019-04" db="EMBL/GenBank/DDBJ databases">
        <title>Draft genome of the big-headed turtle Platysternon megacephalum.</title>
        <authorList>
            <person name="Gong S."/>
        </authorList>
    </citation>
    <scope>NUCLEOTIDE SEQUENCE [LARGE SCALE GENOMIC DNA]</scope>
    <source>
        <strain evidence="2">DO16091913</strain>
        <tissue evidence="2">Muscle</tissue>
    </source>
</reference>
<keyword evidence="1" id="KW-1133">Transmembrane helix</keyword>
<accession>A0A4D9E035</accession>